<gene>
    <name evidence="1" type="ORF">AU511_16560</name>
</gene>
<accession>A0A1X3RII8</accession>
<evidence type="ECO:0000313" key="1">
    <source>
        <dbReference type="EMBL" id="OSN01548.1"/>
    </source>
</evidence>
<comment type="caution">
    <text evidence="1">The sequence shown here is derived from an EMBL/GenBank/DDBJ whole genome shotgun (WGS) entry which is preliminary data.</text>
</comment>
<evidence type="ECO:0000313" key="2">
    <source>
        <dbReference type="Proteomes" id="UP000194020"/>
    </source>
</evidence>
<proteinExistence type="predicted"/>
<dbReference type="EMBL" id="LUTP01000111">
    <property type="protein sequence ID" value="OSN01548.1"/>
    <property type="molecule type" value="Genomic_DNA"/>
</dbReference>
<protein>
    <submittedName>
        <fullName evidence="1">Uncharacterized protein</fullName>
    </submittedName>
</protein>
<organism evidence="1 2">
    <name type="scientific">Lonsdalea iberica</name>
    <dbReference type="NCBI Taxonomy" id="1082703"/>
    <lineage>
        <taxon>Bacteria</taxon>
        <taxon>Pseudomonadati</taxon>
        <taxon>Pseudomonadota</taxon>
        <taxon>Gammaproteobacteria</taxon>
        <taxon>Enterobacterales</taxon>
        <taxon>Pectobacteriaceae</taxon>
        <taxon>Lonsdalea</taxon>
    </lineage>
</organism>
<sequence length="74" mass="8019">MLLLLAAPGIELRFIKTELAGSSSDANALSQFQGFIADSGVCCLRGFLLVDVDFVMSHLWLRVYSLNRVSTIAG</sequence>
<reference evidence="1 2" key="1">
    <citation type="submission" date="2016-02" db="EMBL/GenBank/DDBJ databases">
        <title>Species-wide whole genome sequencing reveals diversity, host range in Lonsdalea quercina.</title>
        <authorList>
            <person name="Li Y."/>
        </authorList>
    </citation>
    <scope>NUCLEOTIDE SEQUENCE [LARGE SCALE GENOMIC DNA]</scope>
    <source>
        <strain evidence="1 2">LMG 26264</strain>
    </source>
</reference>
<name>A0A1X3RII8_9GAMM</name>
<dbReference type="Proteomes" id="UP000194020">
    <property type="component" value="Unassembled WGS sequence"/>
</dbReference>
<dbReference type="AlphaFoldDB" id="A0A1X3RII8"/>